<dbReference type="UniPathway" id="UPA00109">
    <property type="reaction ID" value="UER00188"/>
</dbReference>
<dbReference type="GO" id="GO:0006950">
    <property type="term" value="P:response to stress"/>
    <property type="evidence" value="ECO:0007669"/>
    <property type="project" value="UniProtKB-ARBA"/>
</dbReference>
<dbReference type="Gene3D" id="3.20.20.60">
    <property type="entry name" value="Phosphoenolpyruvate-binding domains"/>
    <property type="match status" value="1"/>
</dbReference>
<keyword evidence="21" id="KW-1185">Reference proteome</keyword>
<feature type="domain" description="Pyruvate kinase C-terminal" evidence="19">
    <location>
        <begin position="358"/>
        <end position="471"/>
    </location>
</feature>
<keyword evidence="13" id="KW-0630">Potassium</keyword>
<dbReference type="SUPFAM" id="SSF52935">
    <property type="entry name" value="PK C-terminal domain-like"/>
    <property type="match status" value="1"/>
</dbReference>
<dbReference type="InterPro" id="IPR018209">
    <property type="entry name" value="Pyrv_Knase_AS"/>
</dbReference>
<dbReference type="PANTHER" id="PTHR11817">
    <property type="entry name" value="PYRUVATE KINASE"/>
    <property type="match status" value="1"/>
</dbReference>
<evidence type="ECO:0000256" key="11">
    <source>
        <dbReference type="ARBA" id="ARBA00022840"/>
    </source>
</evidence>
<keyword evidence="8" id="KW-0479">Metal-binding</keyword>
<evidence type="ECO:0000256" key="12">
    <source>
        <dbReference type="ARBA" id="ARBA00022842"/>
    </source>
</evidence>
<dbReference type="InterPro" id="IPR040442">
    <property type="entry name" value="Pyrv_kinase-like_dom_sf"/>
</dbReference>
<evidence type="ECO:0000256" key="17">
    <source>
        <dbReference type="RuleBase" id="RU000504"/>
    </source>
</evidence>
<proteinExistence type="inferred from homology"/>
<dbReference type="PROSITE" id="PS00110">
    <property type="entry name" value="PYRUVATE_KINASE"/>
    <property type="match status" value="1"/>
</dbReference>
<keyword evidence="11" id="KW-0067">ATP-binding</keyword>
<dbReference type="NCBIfam" id="NF004491">
    <property type="entry name" value="PRK05826.1"/>
    <property type="match status" value="1"/>
</dbReference>
<dbReference type="InterPro" id="IPR015795">
    <property type="entry name" value="Pyrv_Knase_C"/>
</dbReference>
<dbReference type="GO" id="GO:0004743">
    <property type="term" value="F:pyruvate kinase activity"/>
    <property type="evidence" value="ECO:0007669"/>
    <property type="project" value="UniProtKB-UniRule"/>
</dbReference>
<gene>
    <name evidence="20" type="ORF">TSYNT_5275</name>
</gene>
<dbReference type="InterPro" id="IPR001697">
    <property type="entry name" value="Pyr_Knase"/>
</dbReference>
<dbReference type="InterPro" id="IPR015813">
    <property type="entry name" value="Pyrv/PenolPyrv_kinase-like_dom"/>
</dbReference>
<sequence length="480" mass="51475">MLRTKIICTLGPSSQDKETITRLIQAGMNIARVNLSHGDYEEHAKKIVALREACSELNANVALLLDTKGPEIRLGNFEGGKTVLETGQDFILTTAPVIGDREQAFINYEKLAKTVVPGDKILLSDGLIELCVKEIIGEKVVCRVVNGGVLTDRQGVNIPGKSLDLPALSKKDIEDIIFGINMGIDFVAASFVRKASDVKDIRKVLNSNGGEEVHIIAKIENGEGVQNIDEIINAADGIMVARGDLGVEIPVQEIPLVQKKIIAKCNAAGKPVVTATQMLDSMIRNPRPTRAEVTDVANAIFDGTDAIMLSGETASGKYPVEAVRMMASIAQKADDALVERAKHRTQNPRPIIAKSVTDAISHATCSIAAEIKAAAIITSTKSGYTARAVAKYRPTAPIIAVTFRKKTLQTLQIVYGVIPVLVRETSSTDEMFSEAVRGALDTGIVKNGDMVVITAGVPINVTGTTNLIRVHEVENDIIAE</sequence>
<evidence type="ECO:0000256" key="3">
    <source>
        <dbReference type="ARBA" id="ARBA00004997"/>
    </source>
</evidence>
<name>A0A0U9HK53_9FIRM</name>
<dbReference type="AlphaFoldDB" id="A0A0U9HK53"/>
<evidence type="ECO:0000256" key="4">
    <source>
        <dbReference type="ARBA" id="ARBA00008663"/>
    </source>
</evidence>
<dbReference type="SUPFAM" id="SSF50800">
    <property type="entry name" value="PK beta-barrel domain-like"/>
    <property type="match status" value="1"/>
</dbReference>
<keyword evidence="7 17" id="KW-0808">Transferase</keyword>
<comment type="pathway">
    <text evidence="3 17">Carbohydrate degradation; glycolysis; pyruvate from D-glyceraldehyde 3-phosphate: step 5/5.</text>
</comment>
<evidence type="ECO:0000313" key="21">
    <source>
        <dbReference type="Proteomes" id="UP000062160"/>
    </source>
</evidence>
<dbReference type="Pfam" id="PF00224">
    <property type="entry name" value="PK"/>
    <property type="match status" value="1"/>
</dbReference>
<evidence type="ECO:0000256" key="10">
    <source>
        <dbReference type="ARBA" id="ARBA00022777"/>
    </source>
</evidence>
<dbReference type="OrthoDB" id="9812123at2"/>
<reference evidence="20" key="1">
    <citation type="journal article" date="2016" name="Genome Announc.">
        <title>Draft Genome Sequence of the Syntrophic Lactate-Degrading Bacterium Tepidanaerobacter syntrophicus JLT.</title>
        <authorList>
            <person name="Matsuura N."/>
            <person name="Ohashi A."/>
            <person name="Tourlousse D.M."/>
            <person name="Sekiguchi Y."/>
        </authorList>
    </citation>
    <scope>NUCLEOTIDE SEQUENCE [LARGE SCALE GENOMIC DNA]</scope>
    <source>
        <strain evidence="20">JL</strain>
    </source>
</reference>
<keyword evidence="15 20" id="KW-0670">Pyruvate</keyword>
<dbReference type="InterPro" id="IPR015806">
    <property type="entry name" value="Pyrv_Knase_insert_dom_sf"/>
</dbReference>
<evidence type="ECO:0000259" key="19">
    <source>
        <dbReference type="Pfam" id="PF02887"/>
    </source>
</evidence>
<dbReference type="InterPro" id="IPR015793">
    <property type="entry name" value="Pyrv_Knase_brl"/>
</dbReference>
<comment type="cofactor">
    <cofactor evidence="2">
        <name>K(+)</name>
        <dbReference type="ChEBI" id="CHEBI:29103"/>
    </cofactor>
</comment>
<keyword evidence="12 17" id="KW-0460">Magnesium</keyword>
<dbReference type="FunFam" id="2.40.33.10:FF:000001">
    <property type="entry name" value="Pyruvate kinase"/>
    <property type="match status" value="1"/>
</dbReference>
<evidence type="ECO:0000256" key="15">
    <source>
        <dbReference type="ARBA" id="ARBA00023317"/>
    </source>
</evidence>
<accession>A0A0U9HK53</accession>
<evidence type="ECO:0000256" key="9">
    <source>
        <dbReference type="ARBA" id="ARBA00022741"/>
    </source>
</evidence>
<evidence type="ECO:0000256" key="2">
    <source>
        <dbReference type="ARBA" id="ARBA00001958"/>
    </source>
</evidence>
<dbReference type="InterPro" id="IPR036918">
    <property type="entry name" value="Pyrv_Knase_C_sf"/>
</dbReference>
<evidence type="ECO:0000256" key="13">
    <source>
        <dbReference type="ARBA" id="ARBA00022958"/>
    </source>
</evidence>
<dbReference type="GO" id="GO:0000287">
    <property type="term" value="F:magnesium ion binding"/>
    <property type="evidence" value="ECO:0007669"/>
    <property type="project" value="UniProtKB-UniRule"/>
</dbReference>
<evidence type="ECO:0000256" key="6">
    <source>
        <dbReference type="ARBA" id="ARBA00018587"/>
    </source>
</evidence>
<dbReference type="EMBL" id="DF976999">
    <property type="protein sequence ID" value="GAQ24447.1"/>
    <property type="molecule type" value="Genomic_DNA"/>
</dbReference>
<dbReference type="InterPro" id="IPR011037">
    <property type="entry name" value="Pyrv_Knase-like_insert_dom_sf"/>
</dbReference>
<evidence type="ECO:0000256" key="14">
    <source>
        <dbReference type="ARBA" id="ARBA00023152"/>
    </source>
</evidence>
<comment type="similarity">
    <text evidence="4 17">Belongs to the pyruvate kinase family.</text>
</comment>
<dbReference type="PRINTS" id="PR01050">
    <property type="entry name" value="PYRUVTKNASE"/>
</dbReference>
<dbReference type="Gene3D" id="2.40.33.10">
    <property type="entry name" value="PK beta-barrel domain-like"/>
    <property type="match status" value="1"/>
</dbReference>
<evidence type="ECO:0000256" key="8">
    <source>
        <dbReference type="ARBA" id="ARBA00022723"/>
    </source>
</evidence>
<feature type="domain" description="Pyruvate kinase barrel" evidence="18">
    <location>
        <begin position="3"/>
        <end position="323"/>
    </location>
</feature>
<protein>
    <recommendedName>
        <fullName evidence="6 16">Pyruvate kinase</fullName>
        <ecNumber evidence="5 16">2.7.1.40</ecNumber>
    </recommendedName>
</protein>
<keyword evidence="14 17" id="KW-0324">Glycolysis</keyword>
<dbReference type="SUPFAM" id="SSF51621">
    <property type="entry name" value="Phosphoenolpyruvate/pyruvate domain"/>
    <property type="match status" value="1"/>
</dbReference>
<dbReference type="NCBIfam" id="TIGR01064">
    <property type="entry name" value="pyruv_kin"/>
    <property type="match status" value="1"/>
</dbReference>
<keyword evidence="10 17" id="KW-0418">Kinase</keyword>
<comment type="catalytic activity">
    <reaction evidence="17">
        <text>pyruvate + ATP = phosphoenolpyruvate + ADP + H(+)</text>
        <dbReference type="Rhea" id="RHEA:18157"/>
        <dbReference type="ChEBI" id="CHEBI:15361"/>
        <dbReference type="ChEBI" id="CHEBI:15378"/>
        <dbReference type="ChEBI" id="CHEBI:30616"/>
        <dbReference type="ChEBI" id="CHEBI:58702"/>
        <dbReference type="ChEBI" id="CHEBI:456216"/>
        <dbReference type="EC" id="2.7.1.40"/>
    </reaction>
</comment>
<evidence type="ECO:0000256" key="7">
    <source>
        <dbReference type="ARBA" id="ARBA00022679"/>
    </source>
</evidence>
<dbReference type="Pfam" id="PF02887">
    <property type="entry name" value="PK_C"/>
    <property type="match status" value="1"/>
</dbReference>
<organism evidence="20">
    <name type="scientific">Tepidanaerobacter syntrophicus</name>
    <dbReference type="NCBI Taxonomy" id="224999"/>
    <lineage>
        <taxon>Bacteria</taxon>
        <taxon>Bacillati</taxon>
        <taxon>Bacillota</taxon>
        <taxon>Clostridia</taxon>
        <taxon>Thermosediminibacterales</taxon>
        <taxon>Tepidanaerobacteraceae</taxon>
        <taxon>Tepidanaerobacter</taxon>
    </lineage>
</organism>
<dbReference type="Proteomes" id="UP000062160">
    <property type="component" value="Unassembled WGS sequence"/>
</dbReference>
<dbReference type="EC" id="2.7.1.40" evidence="5 16"/>
<dbReference type="GO" id="GO:0016301">
    <property type="term" value="F:kinase activity"/>
    <property type="evidence" value="ECO:0007669"/>
    <property type="project" value="UniProtKB-KW"/>
</dbReference>
<evidence type="ECO:0000256" key="16">
    <source>
        <dbReference type="NCBIfam" id="TIGR01064"/>
    </source>
</evidence>
<evidence type="ECO:0000256" key="1">
    <source>
        <dbReference type="ARBA" id="ARBA00001946"/>
    </source>
</evidence>
<keyword evidence="9" id="KW-0547">Nucleotide-binding</keyword>
<dbReference type="GO" id="GO:0030955">
    <property type="term" value="F:potassium ion binding"/>
    <property type="evidence" value="ECO:0007669"/>
    <property type="project" value="UniProtKB-UniRule"/>
</dbReference>
<comment type="cofactor">
    <cofactor evidence="1">
        <name>Mg(2+)</name>
        <dbReference type="ChEBI" id="CHEBI:18420"/>
    </cofactor>
</comment>
<dbReference type="STRING" id="224999.GCA_001485475_00429"/>
<dbReference type="GO" id="GO:0005524">
    <property type="term" value="F:ATP binding"/>
    <property type="evidence" value="ECO:0007669"/>
    <property type="project" value="UniProtKB-KW"/>
</dbReference>
<evidence type="ECO:0000259" key="18">
    <source>
        <dbReference type="Pfam" id="PF00224"/>
    </source>
</evidence>
<dbReference type="Gene3D" id="3.40.1380.20">
    <property type="entry name" value="Pyruvate kinase, C-terminal domain"/>
    <property type="match status" value="1"/>
</dbReference>
<evidence type="ECO:0000313" key="20">
    <source>
        <dbReference type="EMBL" id="GAQ24447.1"/>
    </source>
</evidence>
<dbReference type="FunFam" id="3.20.20.60:FF:000001">
    <property type="entry name" value="Pyruvate kinase"/>
    <property type="match status" value="1"/>
</dbReference>
<evidence type="ECO:0000256" key="5">
    <source>
        <dbReference type="ARBA" id="ARBA00012142"/>
    </source>
</evidence>
<dbReference type="RefSeq" id="WP_059031515.1">
    <property type="nucleotide sequence ID" value="NZ_BSDN01000001.1"/>
</dbReference>
<dbReference type="NCBIfam" id="NF004978">
    <property type="entry name" value="PRK06354.1"/>
    <property type="match status" value="1"/>
</dbReference>